<dbReference type="InterPro" id="IPR006367">
    <property type="entry name" value="Sirohaem_synthase_N"/>
</dbReference>
<evidence type="ECO:0000256" key="2">
    <source>
        <dbReference type="ARBA" id="ARBA00012400"/>
    </source>
</evidence>
<keyword evidence="3" id="KW-0560">Oxidoreductase</keyword>
<protein>
    <recommendedName>
        <fullName evidence="2">precorrin-2 dehydrogenase</fullName>
        <ecNumber evidence="2">1.3.1.76</ecNumber>
    </recommendedName>
</protein>
<dbReference type="OrthoDB" id="10510at2157"/>
<dbReference type="Proteomes" id="UP000198535">
    <property type="component" value="Unassembled WGS sequence"/>
</dbReference>
<dbReference type="Pfam" id="PF13241">
    <property type="entry name" value="NAD_binding_7"/>
    <property type="match status" value="1"/>
</dbReference>
<gene>
    <name evidence="8" type="ORF">SAMN04488696_0023</name>
</gene>
<dbReference type="Pfam" id="PF14824">
    <property type="entry name" value="Sirohm_synth_M"/>
    <property type="match status" value="1"/>
</dbReference>
<dbReference type="AlphaFoldDB" id="A0A1I4NG04"/>
<evidence type="ECO:0000259" key="7">
    <source>
        <dbReference type="Pfam" id="PF14824"/>
    </source>
</evidence>
<reference evidence="9" key="1">
    <citation type="submission" date="2016-10" db="EMBL/GenBank/DDBJ databases">
        <authorList>
            <person name="Varghese N."/>
            <person name="Submissions S."/>
        </authorList>
    </citation>
    <scope>NUCLEOTIDE SEQUENCE [LARGE SCALE GENOMIC DNA]</scope>
    <source>
        <strain evidence="9">Mob M</strain>
    </source>
</reference>
<dbReference type="PANTHER" id="PTHR35330:SF1">
    <property type="entry name" value="SIROHEME BIOSYNTHESIS PROTEIN MET8"/>
    <property type="match status" value="1"/>
</dbReference>
<dbReference type="STRING" id="487685.SAMN04488696_0023"/>
<evidence type="ECO:0000256" key="1">
    <source>
        <dbReference type="ARBA" id="ARBA00005010"/>
    </source>
</evidence>
<keyword evidence="5" id="KW-0627">Porphyrin biosynthesis</keyword>
<dbReference type="UniPathway" id="UPA00262">
    <property type="reaction ID" value="UER00222"/>
</dbReference>
<evidence type="ECO:0000256" key="5">
    <source>
        <dbReference type="ARBA" id="ARBA00023244"/>
    </source>
</evidence>
<name>A0A1I4NG04_9EURY</name>
<dbReference type="GO" id="GO:0019354">
    <property type="term" value="P:siroheme biosynthetic process"/>
    <property type="evidence" value="ECO:0007669"/>
    <property type="project" value="UniProtKB-UniPathway"/>
</dbReference>
<dbReference type="NCBIfam" id="TIGR01470">
    <property type="entry name" value="cysG_Nterm"/>
    <property type="match status" value="1"/>
</dbReference>
<evidence type="ECO:0000256" key="4">
    <source>
        <dbReference type="ARBA" id="ARBA00023027"/>
    </source>
</evidence>
<dbReference type="InterPro" id="IPR042518">
    <property type="entry name" value="SirC_C"/>
</dbReference>
<dbReference type="InterPro" id="IPR036291">
    <property type="entry name" value="NAD(P)-bd_dom_sf"/>
</dbReference>
<evidence type="ECO:0000313" key="8">
    <source>
        <dbReference type="EMBL" id="SFM14431.1"/>
    </source>
</evidence>
<dbReference type="EMBL" id="FOUJ01000001">
    <property type="protein sequence ID" value="SFM14431.1"/>
    <property type="molecule type" value="Genomic_DNA"/>
</dbReference>
<dbReference type="Gene3D" id="3.40.50.720">
    <property type="entry name" value="NAD(P)-binding Rossmann-like Domain"/>
    <property type="match status" value="1"/>
</dbReference>
<dbReference type="SUPFAM" id="SSF51735">
    <property type="entry name" value="NAD(P)-binding Rossmann-fold domains"/>
    <property type="match status" value="1"/>
</dbReference>
<dbReference type="EC" id="1.3.1.76" evidence="2"/>
<comment type="catalytic activity">
    <reaction evidence="6">
        <text>precorrin-2 + NAD(+) = sirohydrochlorin + NADH + 2 H(+)</text>
        <dbReference type="Rhea" id="RHEA:15613"/>
        <dbReference type="ChEBI" id="CHEBI:15378"/>
        <dbReference type="ChEBI" id="CHEBI:57540"/>
        <dbReference type="ChEBI" id="CHEBI:57945"/>
        <dbReference type="ChEBI" id="CHEBI:58351"/>
        <dbReference type="ChEBI" id="CHEBI:58827"/>
        <dbReference type="EC" id="1.3.1.76"/>
    </reaction>
</comment>
<dbReference type="SUPFAM" id="SSF75615">
    <property type="entry name" value="Siroheme synthase middle domains-like"/>
    <property type="match status" value="1"/>
</dbReference>
<keyword evidence="9" id="KW-1185">Reference proteome</keyword>
<proteinExistence type="predicted"/>
<dbReference type="RefSeq" id="WP_091931502.1">
    <property type="nucleotide sequence ID" value="NZ_FOUJ01000001.1"/>
</dbReference>
<dbReference type="InterPro" id="IPR028281">
    <property type="entry name" value="Sirohaem_synthase_central"/>
</dbReference>
<dbReference type="PANTHER" id="PTHR35330">
    <property type="entry name" value="SIROHEME BIOSYNTHESIS PROTEIN MET8"/>
    <property type="match status" value="1"/>
</dbReference>
<organism evidence="8 9">
    <name type="scientific">Methanolobus profundi</name>
    <dbReference type="NCBI Taxonomy" id="487685"/>
    <lineage>
        <taxon>Archaea</taxon>
        <taxon>Methanobacteriati</taxon>
        <taxon>Methanobacteriota</taxon>
        <taxon>Stenosarchaea group</taxon>
        <taxon>Methanomicrobia</taxon>
        <taxon>Methanosarcinales</taxon>
        <taxon>Methanosarcinaceae</taxon>
        <taxon>Methanolobus</taxon>
    </lineage>
</organism>
<accession>A0A1I4NG04</accession>
<comment type="pathway">
    <text evidence="1">Porphyrin-containing compound metabolism; siroheme biosynthesis; sirohydrochlorin from precorrin-2: step 1/1.</text>
</comment>
<dbReference type="GO" id="GO:0043115">
    <property type="term" value="F:precorrin-2 dehydrogenase activity"/>
    <property type="evidence" value="ECO:0007669"/>
    <property type="project" value="UniProtKB-EC"/>
</dbReference>
<dbReference type="Gene3D" id="1.10.8.610">
    <property type="entry name" value="SirC, precorrin-2 dehydrogenase, C-terminal helical domain-like"/>
    <property type="match status" value="1"/>
</dbReference>
<dbReference type="GO" id="GO:0004325">
    <property type="term" value="F:ferrochelatase activity"/>
    <property type="evidence" value="ECO:0007669"/>
    <property type="project" value="InterPro"/>
</dbReference>
<evidence type="ECO:0000256" key="6">
    <source>
        <dbReference type="ARBA" id="ARBA00047561"/>
    </source>
</evidence>
<keyword evidence="4" id="KW-0520">NAD</keyword>
<dbReference type="InterPro" id="IPR028161">
    <property type="entry name" value="Met8-like"/>
</dbReference>
<feature type="domain" description="Siroheme synthase central" evidence="7">
    <location>
        <begin position="127"/>
        <end position="153"/>
    </location>
</feature>
<evidence type="ECO:0000313" key="9">
    <source>
        <dbReference type="Proteomes" id="UP000198535"/>
    </source>
</evidence>
<evidence type="ECO:0000256" key="3">
    <source>
        <dbReference type="ARBA" id="ARBA00023002"/>
    </source>
</evidence>
<sequence>MKDKNHFLPLLIDMSDKKVVIFGSGSVGERKANLFSEYSSVTVVSRSFSDTFFELERKNHITLIEADAGKLTDDDVNKIIEDAFLVIPATNDRTINERIVELSKAFNILTNEVDAIGDVTVPAVIKRGDLTISISTTGSSPAFSRFTRQQVEKIITPEFADMIRIQGEMRPYLKKEVPNQRDRKDILWDILESKEVWDGLEESYEKGFKIAQDIVRKKISEKVR</sequence>